<keyword evidence="1" id="KW-1133">Transmembrane helix</keyword>
<accession>A0A3P6RXV0</accession>
<evidence type="ECO:0000313" key="3">
    <source>
        <dbReference type="Proteomes" id="UP000271889"/>
    </source>
</evidence>
<dbReference type="EMBL" id="UYRV01018308">
    <property type="protein sequence ID" value="VDK64507.1"/>
    <property type="molecule type" value="Genomic_DNA"/>
</dbReference>
<protein>
    <submittedName>
        <fullName evidence="2">Uncharacterized protein</fullName>
    </submittedName>
</protein>
<evidence type="ECO:0000313" key="2">
    <source>
        <dbReference type="EMBL" id="VDK64507.1"/>
    </source>
</evidence>
<dbReference type="AlphaFoldDB" id="A0A3P6RXV0"/>
<keyword evidence="1" id="KW-0812">Transmembrane</keyword>
<evidence type="ECO:0000256" key="1">
    <source>
        <dbReference type="SAM" id="Phobius"/>
    </source>
</evidence>
<reference evidence="2 3" key="1">
    <citation type="submission" date="2018-11" db="EMBL/GenBank/DDBJ databases">
        <authorList>
            <consortium name="Pathogen Informatics"/>
        </authorList>
    </citation>
    <scope>NUCLEOTIDE SEQUENCE [LARGE SCALE GENOMIC DNA]</scope>
</reference>
<sequence>MGNDVRVNCWVFFTAQNNTELLPRLNPRNTWIDKIVAVGLAGEFNKINTADNSTAVIALEQRKGKGWHIGIVTFFLLSFRMWRLFRHYGDYMSNEYNLFVNFFYREYYGKAREKKANRDKFE</sequence>
<name>A0A3P6RXV0_CYLGO</name>
<gene>
    <name evidence="2" type="ORF">CGOC_LOCUS5878</name>
</gene>
<keyword evidence="1" id="KW-0472">Membrane</keyword>
<feature type="transmembrane region" description="Helical" evidence="1">
    <location>
        <begin position="66"/>
        <end position="85"/>
    </location>
</feature>
<proteinExistence type="predicted"/>
<keyword evidence="3" id="KW-1185">Reference proteome</keyword>
<dbReference type="Proteomes" id="UP000271889">
    <property type="component" value="Unassembled WGS sequence"/>
</dbReference>
<organism evidence="2 3">
    <name type="scientific">Cylicostephanus goldi</name>
    <name type="common">Nematode worm</name>
    <dbReference type="NCBI Taxonomy" id="71465"/>
    <lineage>
        <taxon>Eukaryota</taxon>
        <taxon>Metazoa</taxon>
        <taxon>Ecdysozoa</taxon>
        <taxon>Nematoda</taxon>
        <taxon>Chromadorea</taxon>
        <taxon>Rhabditida</taxon>
        <taxon>Rhabditina</taxon>
        <taxon>Rhabditomorpha</taxon>
        <taxon>Strongyloidea</taxon>
        <taxon>Strongylidae</taxon>
        <taxon>Cylicostephanus</taxon>
    </lineage>
</organism>